<keyword evidence="1 3" id="KW-0963">Cytoplasm</keyword>
<dbReference type="RefSeq" id="WP_241714154.1">
    <property type="nucleotide sequence ID" value="NZ_JALBUF010000005.1"/>
</dbReference>
<comment type="caution">
    <text evidence="4">The sequence shown here is derived from an EMBL/GenBank/DDBJ whole genome shotgun (WGS) entry which is preliminary data.</text>
</comment>
<dbReference type="GO" id="GO:0043024">
    <property type="term" value="F:ribosomal small subunit binding"/>
    <property type="evidence" value="ECO:0007669"/>
    <property type="project" value="TreeGrafter"/>
</dbReference>
<dbReference type="InterPro" id="IPR015946">
    <property type="entry name" value="KH_dom-like_a/b"/>
</dbReference>
<dbReference type="InterPro" id="IPR000238">
    <property type="entry name" value="RbfA"/>
</dbReference>
<evidence type="ECO:0000256" key="1">
    <source>
        <dbReference type="ARBA" id="ARBA00022490"/>
    </source>
</evidence>
<keyword evidence="5" id="KW-1185">Reference proteome</keyword>
<comment type="similarity">
    <text evidence="3">Belongs to the RbfA family.</text>
</comment>
<gene>
    <name evidence="3 4" type="primary">rbfA</name>
    <name evidence="4" type="ORF">MM817_01911</name>
</gene>
<protein>
    <recommendedName>
        <fullName evidence="3">Ribosome-binding factor A</fullName>
    </recommendedName>
</protein>
<dbReference type="GO" id="GO:0005829">
    <property type="term" value="C:cytosol"/>
    <property type="evidence" value="ECO:0007669"/>
    <property type="project" value="TreeGrafter"/>
</dbReference>
<dbReference type="EMBL" id="JALBUF010000005">
    <property type="protein sequence ID" value="MCI0183628.1"/>
    <property type="molecule type" value="Genomic_DNA"/>
</dbReference>
<dbReference type="InterPro" id="IPR020053">
    <property type="entry name" value="Ribosome-bd_factorA_CS"/>
</dbReference>
<comment type="function">
    <text evidence="3">One of several proteins that assist in the late maturation steps of the functional core of the 30S ribosomal subunit. Associates with free 30S ribosomal subunits (but not with 30S subunits that are part of 70S ribosomes or polysomes). Required for efficient processing of 16S rRNA. May interact with the 5'-terminal helix region of 16S rRNA.</text>
</comment>
<dbReference type="Pfam" id="PF02033">
    <property type="entry name" value="RBFA"/>
    <property type="match status" value="1"/>
</dbReference>
<organism evidence="4 5">
    <name type="scientific">Sulfoacidibacillus ferrooxidans</name>
    <dbReference type="NCBI Taxonomy" id="2005001"/>
    <lineage>
        <taxon>Bacteria</taxon>
        <taxon>Bacillati</taxon>
        <taxon>Bacillota</taxon>
        <taxon>Bacilli</taxon>
        <taxon>Bacillales</taxon>
        <taxon>Alicyclobacillaceae</taxon>
        <taxon>Sulfoacidibacillus</taxon>
    </lineage>
</organism>
<dbReference type="FunFam" id="3.30.300.20:FF:000009">
    <property type="entry name" value="Ribosome-binding factor A"/>
    <property type="match status" value="1"/>
</dbReference>
<evidence type="ECO:0000313" key="5">
    <source>
        <dbReference type="Proteomes" id="UP001139263"/>
    </source>
</evidence>
<name>A0A9X1VC35_9BACL</name>
<comment type="subunit">
    <text evidence="3">Monomer. Binds 30S ribosomal subunits, but not 50S ribosomal subunits or 70S ribosomes.</text>
</comment>
<accession>A0A9X1VC35</accession>
<proteinExistence type="inferred from homology"/>
<dbReference type="PANTHER" id="PTHR33515">
    <property type="entry name" value="RIBOSOME-BINDING FACTOR A, CHLOROPLASTIC-RELATED"/>
    <property type="match status" value="1"/>
</dbReference>
<dbReference type="PROSITE" id="PS01319">
    <property type="entry name" value="RBFA"/>
    <property type="match status" value="1"/>
</dbReference>
<sequence length="128" mass="14912">MKLRVERIALQIQREISDIVQHHLKDPRVGFVTVTDVELSNDMSYAKVFISVMGTPTQKEESMLGLERARGFIRSELGNRIRLRVTPEIQFRLDQSIDYSARIEHVLHEILPRDDAQRAIREGEDDDR</sequence>
<evidence type="ECO:0000313" key="4">
    <source>
        <dbReference type="EMBL" id="MCI0183628.1"/>
    </source>
</evidence>
<dbReference type="HAMAP" id="MF_00003">
    <property type="entry name" value="RbfA"/>
    <property type="match status" value="1"/>
</dbReference>
<evidence type="ECO:0000256" key="3">
    <source>
        <dbReference type="HAMAP-Rule" id="MF_00003"/>
    </source>
</evidence>
<dbReference type="AlphaFoldDB" id="A0A9X1VC35"/>
<dbReference type="GO" id="GO:0030490">
    <property type="term" value="P:maturation of SSU-rRNA"/>
    <property type="evidence" value="ECO:0007669"/>
    <property type="project" value="UniProtKB-UniRule"/>
</dbReference>
<dbReference type="NCBIfam" id="TIGR00082">
    <property type="entry name" value="rbfA"/>
    <property type="match status" value="1"/>
</dbReference>
<dbReference type="Proteomes" id="UP001139263">
    <property type="component" value="Unassembled WGS sequence"/>
</dbReference>
<dbReference type="InterPro" id="IPR023799">
    <property type="entry name" value="RbfA_dom_sf"/>
</dbReference>
<dbReference type="Gene3D" id="3.30.300.20">
    <property type="match status" value="1"/>
</dbReference>
<reference evidence="4" key="1">
    <citation type="submission" date="2022-03" db="EMBL/GenBank/DDBJ databases">
        <title>Draft Genome Sequence of Firmicute Strain S0AB, a Heterotrophic Iron/Sulfur-Oxidizing Extreme Acidophile.</title>
        <authorList>
            <person name="Vergara E."/>
            <person name="Pakostova E."/>
            <person name="Johnson D.B."/>
            <person name="Holmes D.S."/>
        </authorList>
    </citation>
    <scope>NUCLEOTIDE SEQUENCE</scope>
    <source>
        <strain evidence="4">S0AB</strain>
    </source>
</reference>
<dbReference type="SUPFAM" id="SSF89919">
    <property type="entry name" value="Ribosome-binding factor A, RbfA"/>
    <property type="match status" value="1"/>
</dbReference>
<evidence type="ECO:0000256" key="2">
    <source>
        <dbReference type="ARBA" id="ARBA00022517"/>
    </source>
</evidence>
<comment type="subcellular location">
    <subcellularLocation>
        <location evidence="3">Cytoplasm</location>
    </subcellularLocation>
</comment>
<dbReference type="PANTHER" id="PTHR33515:SF1">
    <property type="entry name" value="RIBOSOME-BINDING FACTOR A, CHLOROPLASTIC-RELATED"/>
    <property type="match status" value="1"/>
</dbReference>
<keyword evidence="2 3" id="KW-0690">Ribosome biogenesis</keyword>